<proteinExistence type="predicted"/>
<keyword evidence="3" id="KW-1185">Reference proteome</keyword>
<evidence type="ECO:0000313" key="3">
    <source>
        <dbReference type="Proteomes" id="UP001501231"/>
    </source>
</evidence>
<evidence type="ECO:0000313" key="2">
    <source>
        <dbReference type="EMBL" id="GAA2438491.1"/>
    </source>
</evidence>
<feature type="region of interest" description="Disordered" evidence="1">
    <location>
        <begin position="89"/>
        <end position="108"/>
    </location>
</feature>
<dbReference type="Proteomes" id="UP001501231">
    <property type="component" value="Unassembled WGS sequence"/>
</dbReference>
<protein>
    <submittedName>
        <fullName evidence="2">Uncharacterized protein</fullName>
    </submittedName>
</protein>
<dbReference type="EMBL" id="BAAARW010000023">
    <property type="protein sequence ID" value="GAA2438491.1"/>
    <property type="molecule type" value="Genomic_DNA"/>
</dbReference>
<sequence length="108" mass="11518">MTTSGGLASATEIRAHLIDEMNLALRRPGMYGGEPALTLRDQGVPAKPGGTLAVLLEAMRDGAGDHLSDGVRRAIGREPPPVRRLRRTGRRLRRLGLSRTSVTGRGPA</sequence>
<comment type="caution">
    <text evidence="2">The sequence shown here is derived from an EMBL/GenBank/DDBJ whole genome shotgun (WGS) entry which is preliminary data.</text>
</comment>
<dbReference type="RefSeq" id="WP_344593730.1">
    <property type="nucleotide sequence ID" value="NZ_BAAARW010000023.1"/>
</dbReference>
<name>A0ABN3JRR0_9ACTN</name>
<evidence type="ECO:0000256" key="1">
    <source>
        <dbReference type="SAM" id="MobiDB-lite"/>
    </source>
</evidence>
<accession>A0ABN3JRR0</accession>
<reference evidence="2 3" key="1">
    <citation type="journal article" date="2019" name="Int. J. Syst. Evol. Microbiol.">
        <title>The Global Catalogue of Microorganisms (GCM) 10K type strain sequencing project: providing services to taxonomists for standard genome sequencing and annotation.</title>
        <authorList>
            <consortium name="The Broad Institute Genomics Platform"/>
            <consortium name="The Broad Institute Genome Sequencing Center for Infectious Disease"/>
            <person name="Wu L."/>
            <person name="Ma J."/>
        </authorList>
    </citation>
    <scope>NUCLEOTIDE SEQUENCE [LARGE SCALE GENOMIC DNA]</scope>
    <source>
        <strain evidence="2 3">JCM 3325</strain>
    </source>
</reference>
<gene>
    <name evidence="2" type="ORF">GCM10010191_62120</name>
</gene>
<organism evidence="2 3">
    <name type="scientific">Actinomadura vinacea</name>
    <dbReference type="NCBI Taxonomy" id="115336"/>
    <lineage>
        <taxon>Bacteria</taxon>
        <taxon>Bacillati</taxon>
        <taxon>Actinomycetota</taxon>
        <taxon>Actinomycetes</taxon>
        <taxon>Streptosporangiales</taxon>
        <taxon>Thermomonosporaceae</taxon>
        <taxon>Actinomadura</taxon>
    </lineage>
</organism>